<name>A0A1E5PGZ1_9ACTN</name>
<accession>A0A1E5PGZ1</accession>
<sequence length="109" mass="11372">MTGLMSSGSKLAAVAVSSATRIDGTLLRTTSFVGMCPSLSIDRSLASTCTSRAAAAVIVASSSALRSCSMPRSSSVVTFSSRMSWTCWRVNPSSLSAMTRLRRASWAAV</sequence>
<dbReference type="AlphaFoldDB" id="A0A1E5PGZ1"/>
<comment type="caution">
    <text evidence="1">The sequence shown here is derived from an EMBL/GenBank/DDBJ whole genome shotgun (WGS) entry which is preliminary data.</text>
</comment>
<protein>
    <submittedName>
        <fullName evidence="1">Uncharacterized protein</fullName>
    </submittedName>
</protein>
<organism evidence="1 2">
    <name type="scientific">Streptomyces agglomeratus</name>
    <dbReference type="NCBI Taxonomy" id="285458"/>
    <lineage>
        <taxon>Bacteria</taxon>
        <taxon>Bacillati</taxon>
        <taxon>Actinomycetota</taxon>
        <taxon>Actinomycetes</taxon>
        <taxon>Kitasatosporales</taxon>
        <taxon>Streptomycetaceae</taxon>
        <taxon>Streptomyces</taxon>
    </lineage>
</organism>
<reference evidence="1 2" key="1">
    <citation type="submission" date="2016-08" db="EMBL/GenBank/DDBJ databases">
        <title>Complete genome sequence of Streptomyces agglomeratus strain 6-3-2, a novel anti-MRSA actinomycete isolated from Wuli of Tebit, China.</title>
        <authorList>
            <person name="Chen X."/>
        </authorList>
    </citation>
    <scope>NUCLEOTIDE SEQUENCE [LARGE SCALE GENOMIC DNA]</scope>
    <source>
        <strain evidence="1 2">6-3-2</strain>
    </source>
</reference>
<dbReference type="Proteomes" id="UP000095759">
    <property type="component" value="Unassembled WGS sequence"/>
</dbReference>
<gene>
    <name evidence="1" type="ORF">AS594_34465</name>
</gene>
<dbReference type="EMBL" id="MEHJ01000001">
    <property type="protein sequence ID" value="OEJ28792.1"/>
    <property type="molecule type" value="Genomic_DNA"/>
</dbReference>
<evidence type="ECO:0000313" key="2">
    <source>
        <dbReference type="Proteomes" id="UP000095759"/>
    </source>
</evidence>
<evidence type="ECO:0000313" key="1">
    <source>
        <dbReference type="EMBL" id="OEJ28792.1"/>
    </source>
</evidence>
<keyword evidence="2" id="KW-1185">Reference proteome</keyword>
<proteinExistence type="predicted"/>